<protein>
    <submittedName>
        <fullName evidence="11">Dechloroacutumine halogenase</fullName>
    </submittedName>
</protein>
<dbReference type="GO" id="GO:0009813">
    <property type="term" value="P:flavonoid biosynthetic process"/>
    <property type="evidence" value="ECO:0007669"/>
    <property type="project" value="UniProtKB-KW"/>
</dbReference>
<dbReference type="Pfam" id="PF03171">
    <property type="entry name" value="2OG-FeII_Oxy"/>
    <property type="match status" value="1"/>
</dbReference>
<keyword evidence="7 9" id="KW-0408">Iron</keyword>
<comment type="cofactor">
    <cofactor evidence="1">
        <name>L-ascorbate</name>
        <dbReference type="ChEBI" id="CHEBI:38290"/>
    </cofactor>
</comment>
<dbReference type="AlphaFoldDB" id="A0A6M3RD65"/>
<evidence type="ECO:0000256" key="4">
    <source>
        <dbReference type="ARBA" id="ARBA00022896"/>
    </source>
</evidence>
<proteinExistence type="evidence at transcript level"/>
<dbReference type="Gene3D" id="2.60.120.330">
    <property type="entry name" value="B-lactam Antibiotic, Isopenicillin N Synthase, Chain"/>
    <property type="match status" value="1"/>
</dbReference>
<dbReference type="PANTHER" id="PTHR47991">
    <property type="entry name" value="OXOGLUTARATE/IRON-DEPENDENT DIOXYGENASE"/>
    <property type="match status" value="1"/>
</dbReference>
<dbReference type="InterPro" id="IPR044861">
    <property type="entry name" value="IPNS-like_FE2OG_OXY"/>
</dbReference>
<evidence type="ECO:0000256" key="6">
    <source>
        <dbReference type="ARBA" id="ARBA00023002"/>
    </source>
</evidence>
<dbReference type="PROSITE" id="PS51471">
    <property type="entry name" value="FE2OG_OXY"/>
    <property type="match status" value="1"/>
</dbReference>
<keyword evidence="5" id="KW-0223">Dioxygenase</keyword>
<dbReference type="SUPFAM" id="SSF51197">
    <property type="entry name" value="Clavaminate synthase-like"/>
    <property type="match status" value="1"/>
</dbReference>
<dbReference type="GO" id="GO:0051213">
    <property type="term" value="F:dioxygenase activity"/>
    <property type="evidence" value="ECO:0007669"/>
    <property type="project" value="UniProtKB-KW"/>
</dbReference>
<comment type="similarity">
    <text evidence="2 9">Belongs to the iron/ascorbate-dependent oxidoreductase family.</text>
</comment>
<feature type="domain" description="Fe2OG dioxygenase" evidence="10">
    <location>
        <begin position="199"/>
        <end position="299"/>
    </location>
</feature>
<keyword evidence="6 9" id="KW-0560">Oxidoreductase</keyword>
<dbReference type="Pfam" id="PF14226">
    <property type="entry name" value="DIOX_N"/>
    <property type="match status" value="1"/>
</dbReference>
<evidence type="ECO:0000256" key="8">
    <source>
        <dbReference type="ARBA" id="ARBA00023241"/>
    </source>
</evidence>
<evidence type="ECO:0000256" key="5">
    <source>
        <dbReference type="ARBA" id="ARBA00022964"/>
    </source>
</evidence>
<dbReference type="GO" id="GO:0046148">
    <property type="term" value="P:pigment biosynthetic process"/>
    <property type="evidence" value="ECO:0007669"/>
    <property type="project" value="UniProtKB-ARBA"/>
</dbReference>
<evidence type="ECO:0000313" key="11">
    <source>
        <dbReference type="EMBL" id="QJD15032.1"/>
    </source>
</evidence>
<evidence type="ECO:0000259" key="10">
    <source>
        <dbReference type="PROSITE" id="PS51471"/>
    </source>
</evidence>
<keyword evidence="3 9" id="KW-0479">Metal-binding</keyword>
<dbReference type="InterPro" id="IPR050295">
    <property type="entry name" value="Plant_2OG-oxidoreductases"/>
</dbReference>
<dbReference type="InterPro" id="IPR005123">
    <property type="entry name" value="Oxoglu/Fe-dep_dioxygenase_dom"/>
</dbReference>
<accession>A0A6M3RD65</accession>
<dbReference type="EMBL" id="MT040708">
    <property type="protein sequence ID" value="QJD15032.1"/>
    <property type="molecule type" value="mRNA"/>
</dbReference>
<dbReference type="FunFam" id="2.60.120.330:FF:000009">
    <property type="entry name" value="Flavonol synthase"/>
    <property type="match status" value="1"/>
</dbReference>
<organism evidence="11">
    <name type="scientific">Sinomenium acutum</name>
    <dbReference type="NCBI Taxonomy" id="152363"/>
    <lineage>
        <taxon>Eukaryota</taxon>
        <taxon>Viridiplantae</taxon>
        <taxon>Streptophyta</taxon>
        <taxon>Embryophyta</taxon>
        <taxon>Tracheophyta</taxon>
        <taxon>Spermatophyta</taxon>
        <taxon>Magnoliopsida</taxon>
        <taxon>Ranunculales</taxon>
        <taxon>Menispermaceae</taxon>
        <taxon>Menispermoideae</taxon>
        <taxon>Menispermeae</taxon>
        <taxon>Sinomenium</taxon>
    </lineage>
</organism>
<evidence type="ECO:0000256" key="1">
    <source>
        <dbReference type="ARBA" id="ARBA00001961"/>
    </source>
</evidence>
<evidence type="ECO:0000256" key="3">
    <source>
        <dbReference type="ARBA" id="ARBA00022723"/>
    </source>
</evidence>
<sequence>MEVEKVLQPISKPGESGYDHFMPEDFIRPEDEQPELTTFKGPTPDIPVIDLSEPNEEKLVRALVSASEEWGIFQVVNHGIPTDVIDKFMRVGREFFELPQEEKMAYARPPGATSLEGYETRFERDYVGKKAWADLLFHNVWPPSIVNYSFWPKNPPSYREATEEYAKHIPIVADKLFKILSLGLGLEGNTIKEGLGGEKMEFLMKINYYPPCPRPDLALGVVPHTGYPAMTILIPTDVPGLQVFKDDLWYDAKYIPYALVVNIADQIEILSNGKYKSVLHRAKVNKEKVRMSWPIFCTPPADMVIGPIPELINEENPARYKYIEYKDYVQLKLKNKSAAFEGPNVAKVTSK</sequence>
<evidence type="ECO:0000256" key="2">
    <source>
        <dbReference type="ARBA" id="ARBA00008056"/>
    </source>
</evidence>
<keyword evidence="4" id="KW-0847">Vitamin C</keyword>
<dbReference type="InterPro" id="IPR027443">
    <property type="entry name" value="IPNS-like_sf"/>
</dbReference>
<evidence type="ECO:0000256" key="9">
    <source>
        <dbReference type="RuleBase" id="RU003682"/>
    </source>
</evidence>
<dbReference type="GO" id="GO:0031418">
    <property type="term" value="F:L-ascorbic acid binding"/>
    <property type="evidence" value="ECO:0007669"/>
    <property type="project" value="UniProtKB-KW"/>
</dbReference>
<name>A0A6M3RD65_9MAGN</name>
<dbReference type="InterPro" id="IPR026992">
    <property type="entry name" value="DIOX_N"/>
</dbReference>
<keyword evidence="8" id="KW-0284">Flavonoid biosynthesis</keyword>
<dbReference type="GO" id="GO:0046872">
    <property type="term" value="F:metal ion binding"/>
    <property type="evidence" value="ECO:0007669"/>
    <property type="project" value="UniProtKB-KW"/>
</dbReference>
<reference evidence="11" key="1">
    <citation type="journal article" date="2020" name="Nat. Commun.">
        <title>The chloroalkaloid (-)-acutumine is biosynthesized via a Fe(II)- and 2-oxoglutarate-dependent halogenase in Menispermaceae plants.</title>
        <authorList>
            <person name="Kim C.Y."/>
            <person name="Mitchell A.J."/>
            <person name="Glinkerman C.M."/>
            <person name="Li F.-S."/>
            <person name="Pluskal T."/>
            <person name="Weng J.-K."/>
        </authorList>
    </citation>
    <scope>NUCLEOTIDE SEQUENCE</scope>
</reference>
<evidence type="ECO:0000256" key="7">
    <source>
        <dbReference type="ARBA" id="ARBA00023004"/>
    </source>
</evidence>